<dbReference type="RefSeq" id="WP_132122114.1">
    <property type="nucleotide sequence ID" value="NZ_SMJU01000022.1"/>
</dbReference>
<gene>
    <name evidence="2" type="ORF">EZE20_22760</name>
</gene>
<dbReference type="PANTHER" id="PTHR12526">
    <property type="entry name" value="GLYCOSYLTRANSFERASE"/>
    <property type="match status" value="1"/>
</dbReference>
<dbReference type="EMBL" id="SMJU01000022">
    <property type="protein sequence ID" value="TDB58647.1"/>
    <property type="molecule type" value="Genomic_DNA"/>
</dbReference>
<evidence type="ECO:0000313" key="2">
    <source>
        <dbReference type="EMBL" id="TDB58647.1"/>
    </source>
</evidence>
<dbReference type="AlphaFoldDB" id="A0A4R4JV62"/>
<dbReference type="Proteomes" id="UP000295706">
    <property type="component" value="Unassembled WGS sequence"/>
</dbReference>
<feature type="domain" description="Glycosyltransferase subfamily 4-like N-terminal" evidence="1">
    <location>
        <begin position="22"/>
        <end position="184"/>
    </location>
</feature>
<keyword evidence="3" id="KW-1185">Reference proteome</keyword>
<evidence type="ECO:0000313" key="3">
    <source>
        <dbReference type="Proteomes" id="UP000295706"/>
    </source>
</evidence>
<accession>A0A4R4JV62</accession>
<name>A0A4R4JV62_9BACT</name>
<reference evidence="2 3" key="1">
    <citation type="submission" date="2019-02" db="EMBL/GenBank/DDBJ databases">
        <title>Arundinibacter roseus gen. nov., sp. nov., a new member of the family Cytophagaceae.</title>
        <authorList>
            <person name="Szuroczki S."/>
            <person name="Khayer B."/>
            <person name="Sproer C."/>
            <person name="Toumi M."/>
            <person name="Szabo A."/>
            <person name="Felfoldi T."/>
            <person name="Schumann P."/>
            <person name="Toth E."/>
        </authorList>
    </citation>
    <scope>NUCLEOTIDE SEQUENCE [LARGE SCALE GENOMIC DNA]</scope>
    <source>
        <strain evidence="2 3">DMA-k-7a</strain>
    </source>
</reference>
<dbReference type="SUPFAM" id="SSF53756">
    <property type="entry name" value="UDP-Glycosyltransferase/glycogen phosphorylase"/>
    <property type="match status" value="1"/>
</dbReference>
<dbReference type="OrthoDB" id="1220440at2"/>
<protein>
    <recommendedName>
        <fullName evidence="1">Glycosyltransferase subfamily 4-like N-terminal domain-containing protein</fullName>
    </recommendedName>
</protein>
<organism evidence="2 3">
    <name type="scientific">Arundinibacter roseus</name>
    <dbReference type="NCBI Taxonomy" id="2070510"/>
    <lineage>
        <taxon>Bacteria</taxon>
        <taxon>Pseudomonadati</taxon>
        <taxon>Bacteroidota</taxon>
        <taxon>Cytophagia</taxon>
        <taxon>Cytophagales</taxon>
        <taxon>Spirosomataceae</taxon>
        <taxon>Arundinibacter</taxon>
    </lineage>
</organism>
<sequence length="392" mass="45233">MQVKEKILYLTLESLEKDPIIQTQVVTLTNSLNDSYDIDILTLENSNYIKNNTKHSNHIFLERKSFLLILINLFIWLMKNSKNYDIIHVRSYSPMFAAVPFSFIKKKPIIFDMRGVMGHEFWARAVVVSSPLQKTKYYLLSLVFRVFENVFLRFSSRIVVVSNSFKQYVLDKGITNKKIAVIPTFSSSKQVHNYSINITFPFPITNYPVFVYSGSLDIWQQFPKTLELFNVILNEIPNAKLLILTLDTINANTIAQEVIPQHSFKVLSAKSKDVPFYLSKCDFGLLLRLPDTVNRVAAPIKFADYLSAGLKVIITEGIGDTSEQVKLHNLGFVLPNLSYSSFKNFVSVNRNFLNTRIERSKNDSTIEQFLEENYRLDQASEKYRLLYQGLLK</sequence>
<evidence type="ECO:0000259" key="1">
    <source>
        <dbReference type="Pfam" id="PF13439"/>
    </source>
</evidence>
<dbReference type="Pfam" id="PF13439">
    <property type="entry name" value="Glyco_transf_4"/>
    <property type="match status" value="1"/>
</dbReference>
<dbReference type="InterPro" id="IPR028098">
    <property type="entry name" value="Glyco_trans_4-like_N"/>
</dbReference>
<comment type="caution">
    <text evidence="2">The sequence shown here is derived from an EMBL/GenBank/DDBJ whole genome shotgun (WGS) entry which is preliminary data.</text>
</comment>
<dbReference type="Gene3D" id="3.40.50.2000">
    <property type="entry name" value="Glycogen Phosphorylase B"/>
    <property type="match status" value="2"/>
</dbReference>
<dbReference type="GO" id="GO:0016757">
    <property type="term" value="F:glycosyltransferase activity"/>
    <property type="evidence" value="ECO:0007669"/>
    <property type="project" value="UniProtKB-ARBA"/>
</dbReference>
<proteinExistence type="predicted"/>